<evidence type="ECO:0000259" key="9">
    <source>
        <dbReference type="PROSITE" id="PS50250"/>
    </source>
</evidence>
<dbReference type="PANTHER" id="PTHR10855:SF2">
    <property type="entry name" value="COP9 SIGNALOSOME COMPLEX SUBUNIT 4"/>
    <property type="match status" value="1"/>
</dbReference>
<evidence type="ECO:0000256" key="4">
    <source>
        <dbReference type="ARBA" id="ARBA00014881"/>
    </source>
</evidence>
<dbReference type="Pfam" id="PF01399">
    <property type="entry name" value="PCI"/>
    <property type="match status" value="1"/>
</dbReference>
<evidence type="ECO:0000256" key="8">
    <source>
        <dbReference type="SAM" id="Phobius"/>
    </source>
</evidence>
<keyword evidence="8" id="KW-0472">Membrane</keyword>
<dbReference type="GO" id="GO:0008180">
    <property type="term" value="C:COP9 signalosome"/>
    <property type="evidence" value="ECO:0007669"/>
    <property type="project" value="UniProtKB-KW"/>
</dbReference>
<evidence type="ECO:0000313" key="10">
    <source>
        <dbReference type="WBParaSite" id="BPAG_0001282901-mRNA-1"/>
    </source>
</evidence>
<dbReference type="SMART" id="SM00088">
    <property type="entry name" value="PINT"/>
    <property type="match status" value="1"/>
</dbReference>
<dbReference type="SUPFAM" id="SSF46785">
    <property type="entry name" value="Winged helix' DNA-binding domain"/>
    <property type="match status" value="1"/>
</dbReference>
<dbReference type="WBParaSite" id="BPAG_0001282901-mRNA-1">
    <property type="protein sequence ID" value="BPAG_0001282901-mRNA-1"/>
    <property type="gene ID" value="BPAG_0001282901"/>
</dbReference>
<keyword evidence="8" id="KW-0812">Transmembrane</keyword>
<evidence type="ECO:0000256" key="6">
    <source>
        <dbReference type="ARBA" id="ARBA00022790"/>
    </source>
</evidence>
<proteinExistence type="inferred from homology"/>
<keyword evidence="8" id="KW-1133">Transmembrane helix</keyword>
<evidence type="ECO:0000256" key="3">
    <source>
        <dbReference type="ARBA" id="ARBA00010417"/>
    </source>
</evidence>
<dbReference type="PROSITE" id="PS50250">
    <property type="entry name" value="PCI"/>
    <property type="match status" value="1"/>
</dbReference>
<dbReference type="InterPro" id="IPR036388">
    <property type="entry name" value="WH-like_DNA-bd_sf"/>
</dbReference>
<feature type="domain" description="PCI" evidence="9">
    <location>
        <begin position="305"/>
        <end position="471"/>
    </location>
</feature>
<dbReference type="Gene3D" id="1.10.10.10">
    <property type="entry name" value="Winged helix-like DNA-binding domain superfamily/Winged helix DNA-binding domain"/>
    <property type="match status" value="1"/>
</dbReference>
<sequence>LSKTISCKIISKNKKRHYCGSHLICSDYCANKNEPTTLLQPQCRTSHNEIQYKKISALGILRLVGQRSNLKNGVVFCWLTLLVVSFIIGFFLIYTLSCISQMAEEIATAVGNIFIDESDHKSQSARLKALLQSILSSGNNERDISSNVSRIAEAVVNKETVSMVVSRQFVTDIVAALDDLKPCLVKEVAKALLNIVQSRLISYEEQVTQLRFRLADLYEGDGDSGEAAKILMAIPLETGQRTYPPELKMRTYLRIAQLALDYKNSEEAESFVNRASMLFNDVSKDDELIVIFKSLYAKVLDHRNKFIEAAQRYYDLSLFQNMLTTSEKLQALTNAISCTVLASPGAQRSRMLTTLHKDERCSSLAAYGILQKMYFERLIRNDEVMEFEKSLSLHQRVTHGGWSLLQRAVIEHNFTAVSKIFANITFEQLAKLLDIDRRQAEKMAWQIIADGRVGGIIDQVDGIVHFTHAVDEDAIATKDALAEWDQHIAELCQNVNIVTDMIIQKHTLWVDSRKPAA</sequence>
<dbReference type="STRING" id="6280.A0A0N4TVD0"/>
<evidence type="ECO:0000256" key="2">
    <source>
        <dbReference type="ARBA" id="ARBA00004496"/>
    </source>
</evidence>
<dbReference type="InterPro" id="IPR040134">
    <property type="entry name" value="PSMD12/CSN4"/>
</dbReference>
<reference evidence="10" key="1">
    <citation type="submission" date="2017-02" db="UniProtKB">
        <authorList>
            <consortium name="WormBaseParasite"/>
        </authorList>
    </citation>
    <scope>IDENTIFICATION</scope>
</reference>
<protein>
    <recommendedName>
        <fullName evidence="4">COP9 signalosome complex subunit 4</fullName>
    </recommendedName>
</protein>
<dbReference type="Pfam" id="PF22241">
    <property type="entry name" value="PSMD12-CSN4_N"/>
    <property type="match status" value="1"/>
</dbReference>
<dbReference type="InterPro" id="IPR054559">
    <property type="entry name" value="PSMD12-CSN4-like_N"/>
</dbReference>
<dbReference type="InterPro" id="IPR036390">
    <property type="entry name" value="WH_DNA-bd_sf"/>
</dbReference>
<evidence type="ECO:0000256" key="7">
    <source>
        <dbReference type="ARBA" id="ARBA00023242"/>
    </source>
</evidence>
<keyword evidence="5" id="KW-0963">Cytoplasm</keyword>
<name>A0A0N4TVD0_BRUPA</name>
<keyword evidence="7" id="KW-0539">Nucleus</keyword>
<evidence type="ECO:0000256" key="1">
    <source>
        <dbReference type="ARBA" id="ARBA00004123"/>
    </source>
</evidence>
<accession>A0A0N4TVD0</accession>
<dbReference type="InterPro" id="IPR000717">
    <property type="entry name" value="PCI_dom"/>
</dbReference>
<comment type="subcellular location">
    <subcellularLocation>
        <location evidence="2">Cytoplasm</location>
    </subcellularLocation>
    <subcellularLocation>
        <location evidence="1">Nucleus</location>
    </subcellularLocation>
</comment>
<dbReference type="AlphaFoldDB" id="A0A0N4TVD0"/>
<dbReference type="GO" id="GO:0005829">
    <property type="term" value="C:cytosol"/>
    <property type="evidence" value="ECO:0007669"/>
    <property type="project" value="TreeGrafter"/>
</dbReference>
<keyword evidence="6" id="KW-0736">Signalosome</keyword>
<feature type="transmembrane region" description="Helical" evidence="8">
    <location>
        <begin position="75"/>
        <end position="96"/>
    </location>
</feature>
<organism evidence="10">
    <name type="scientific">Brugia pahangi</name>
    <name type="common">Filarial nematode worm</name>
    <dbReference type="NCBI Taxonomy" id="6280"/>
    <lineage>
        <taxon>Eukaryota</taxon>
        <taxon>Metazoa</taxon>
        <taxon>Ecdysozoa</taxon>
        <taxon>Nematoda</taxon>
        <taxon>Chromadorea</taxon>
        <taxon>Rhabditida</taxon>
        <taxon>Spirurina</taxon>
        <taxon>Spiruromorpha</taxon>
        <taxon>Filarioidea</taxon>
        <taxon>Onchocercidae</taxon>
        <taxon>Brugia</taxon>
    </lineage>
</organism>
<evidence type="ECO:0000256" key="5">
    <source>
        <dbReference type="ARBA" id="ARBA00022490"/>
    </source>
</evidence>
<dbReference type="PANTHER" id="PTHR10855">
    <property type="entry name" value="26S PROTEASOME NON-ATPASE REGULATORY SUBUNIT 12/COP9 SIGNALOSOME COMPLEX SUBUNIT 4"/>
    <property type="match status" value="1"/>
</dbReference>
<comment type="similarity">
    <text evidence="3">Belongs to the CSN4 family.</text>
</comment>